<sequence length="705" mass="80796">MNVIILSLHAQREKCSGNLMEQVKLGTLDECLGYFLNQSSLILYNNSVSASISLSVINPGSSDQYIVPPVDSSCQRRVTNRATAGVRAAVFANNHSFNSTFPVGEIGRIIIDLYALNHFSDKLDDRITTLNSEICPFINVTLRQLLQDQVNIENQLFGQFMFMNANGEKYSQQSVQSPFTLLKKCKQAADNTPSFQTQIFKQGIVQMLMNEPITRDTSDNRILNQILQQDFPSTMKNSLFINNVNDFKNNVFNTQKFLQPNTFQKTAKRFRNDTVTVSGIYNLYTNMNDLSGLIQQILFDGNNYEMHLIKETNTTSYQQFTCQQLDVQMSYRAMRALFKPAHSQLNRDARASQNQIGFKEINVHGTKFYIMEAQHLGFYTAMGFYFSRNISFGFALNVNADDDQLLYELLEYLRVFGVTTTDLSEYRISPVDQAFKKLKYAQIPKKSYLNYFLGLYTNPEIYDYVEYRSGLFAPEIPGLIQYNFVQDGNYLYSASGAFYVEGNETVTTYFVFFGLTVVLNCIIFILVIMRKDLTVGQNLYQTLRILPKNTRESLSNKYISYGFWFCKKQKVENNDDDDDIKSVKKTIIIKPKFLNWSILLATAVKLVAMIIQISLIFASLSKSEPNTPVIQLSMINSSNTISTIVSFGWIWLTSFIIQTFIFIFEMSTKVCSFTWTWIFVGTFSFGLDVCLFTFMCKSQLMNNVE</sequence>
<keyword evidence="1" id="KW-0812">Transmembrane</keyword>
<accession>A0AA86TSB5</accession>
<dbReference type="EMBL" id="CATOUU010000380">
    <property type="protein sequence ID" value="CAI9927054.1"/>
    <property type="molecule type" value="Genomic_DNA"/>
</dbReference>
<evidence type="ECO:0000313" key="2">
    <source>
        <dbReference type="EMBL" id="CAI9927054.1"/>
    </source>
</evidence>
<comment type="caution">
    <text evidence="2">The sequence shown here is derived from an EMBL/GenBank/DDBJ whole genome shotgun (WGS) entry which is preliminary data.</text>
</comment>
<gene>
    <name evidence="2" type="ORF">HINF_LOCUS14699</name>
    <name evidence="3" type="ORF">HINF_LOCUS1610</name>
</gene>
<proteinExistence type="predicted"/>
<keyword evidence="1" id="KW-1133">Transmembrane helix</keyword>
<feature type="transmembrane region" description="Helical" evidence="1">
    <location>
        <begin position="640"/>
        <end position="663"/>
    </location>
</feature>
<feature type="transmembrane region" description="Helical" evidence="1">
    <location>
        <begin position="509"/>
        <end position="529"/>
    </location>
</feature>
<reference evidence="3 4" key="2">
    <citation type="submission" date="2024-07" db="EMBL/GenBank/DDBJ databases">
        <authorList>
            <person name="Akdeniz Z."/>
        </authorList>
    </citation>
    <scope>NUCLEOTIDE SEQUENCE [LARGE SCALE GENOMIC DNA]</scope>
</reference>
<organism evidence="2">
    <name type="scientific">Hexamita inflata</name>
    <dbReference type="NCBI Taxonomy" id="28002"/>
    <lineage>
        <taxon>Eukaryota</taxon>
        <taxon>Metamonada</taxon>
        <taxon>Diplomonadida</taxon>
        <taxon>Hexamitidae</taxon>
        <taxon>Hexamitinae</taxon>
        <taxon>Hexamita</taxon>
    </lineage>
</organism>
<feature type="transmembrane region" description="Helical" evidence="1">
    <location>
        <begin position="593"/>
        <end position="620"/>
    </location>
</feature>
<feature type="transmembrane region" description="Helical" evidence="1">
    <location>
        <begin position="675"/>
        <end position="695"/>
    </location>
</feature>
<evidence type="ECO:0000313" key="3">
    <source>
        <dbReference type="EMBL" id="CAL5971848.1"/>
    </source>
</evidence>
<evidence type="ECO:0000313" key="4">
    <source>
        <dbReference type="Proteomes" id="UP001642409"/>
    </source>
</evidence>
<dbReference type="AlphaFoldDB" id="A0AA86TSB5"/>
<dbReference type="EMBL" id="CAXDID020000003">
    <property type="protein sequence ID" value="CAL5971848.1"/>
    <property type="molecule type" value="Genomic_DNA"/>
</dbReference>
<keyword evidence="1" id="KW-0472">Membrane</keyword>
<keyword evidence="4" id="KW-1185">Reference proteome</keyword>
<dbReference type="Proteomes" id="UP001642409">
    <property type="component" value="Unassembled WGS sequence"/>
</dbReference>
<name>A0AA86TSB5_9EUKA</name>
<reference evidence="2" key="1">
    <citation type="submission" date="2023-06" db="EMBL/GenBank/DDBJ databases">
        <authorList>
            <person name="Kurt Z."/>
        </authorList>
    </citation>
    <scope>NUCLEOTIDE SEQUENCE</scope>
</reference>
<evidence type="ECO:0000256" key="1">
    <source>
        <dbReference type="SAM" id="Phobius"/>
    </source>
</evidence>
<protein>
    <submittedName>
        <fullName evidence="3">Hypothetical_protein</fullName>
    </submittedName>
</protein>